<protein>
    <submittedName>
        <fullName evidence="2">HNH endonuclease</fullName>
    </submittedName>
</protein>
<dbReference type="InterPro" id="IPR002711">
    <property type="entry name" value="HNH"/>
</dbReference>
<dbReference type="CDD" id="cd00085">
    <property type="entry name" value="HNHc"/>
    <property type="match status" value="1"/>
</dbReference>
<evidence type="ECO:0000313" key="3">
    <source>
        <dbReference type="Proteomes" id="UP000239814"/>
    </source>
</evidence>
<dbReference type="Proteomes" id="UP000239814">
    <property type="component" value="Chromosome"/>
</dbReference>
<dbReference type="Pfam" id="PF01844">
    <property type="entry name" value="HNH"/>
    <property type="match status" value="1"/>
</dbReference>
<dbReference type="KEGG" id="git:C6V83_05725"/>
<dbReference type="GO" id="GO:0004519">
    <property type="term" value="F:endonuclease activity"/>
    <property type="evidence" value="ECO:0007669"/>
    <property type="project" value="UniProtKB-KW"/>
</dbReference>
<accession>A0A2S0KDY9</accession>
<dbReference type="InterPro" id="IPR003615">
    <property type="entry name" value="HNH_nuc"/>
</dbReference>
<dbReference type="GO" id="GO:0008270">
    <property type="term" value="F:zinc ion binding"/>
    <property type="evidence" value="ECO:0007669"/>
    <property type="project" value="InterPro"/>
</dbReference>
<dbReference type="AlphaFoldDB" id="A0A2S0KDY9"/>
<dbReference type="GO" id="GO:0003676">
    <property type="term" value="F:nucleic acid binding"/>
    <property type="evidence" value="ECO:0007669"/>
    <property type="project" value="InterPro"/>
</dbReference>
<dbReference type="Gene3D" id="1.10.30.50">
    <property type="match status" value="1"/>
</dbReference>
<sequence>MVELSEFLRAANPALAYDEDFRSTGSVRAKLENLKTSMPDYPGKRTKGGRATEDVMASFVEDPTRLLDLAGFVRANPQLLAIADGDEDQGVDELVDLDEIAELGATSAIEGAVARRLAVVRERNPGLRRAKIRQSWRDRGAISCEVCGFDFEAVYGEHGAGYIHVHHRVPLHITDEVETDLAALVLLCANCHAMIHRSTPWLKVDELEALIKSSRATD</sequence>
<keyword evidence="2" id="KW-0255">Endonuclease</keyword>
<evidence type="ECO:0000259" key="1">
    <source>
        <dbReference type="Pfam" id="PF01844"/>
    </source>
</evidence>
<evidence type="ECO:0000313" key="2">
    <source>
        <dbReference type="EMBL" id="AVL99850.1"/>
    </source>
</evidence>
<gene>
    <name evidence="2" type="ORF">C6V83_05725</name>
</gene>
<feature type="domain" description="HNH" evidence="1">
    <location>
        <begin position="144"/>
        <end position="197"/>
    </location>
</feature>
<organism evidence="2 3">
    <name type="scientific">Gordonia iterans</name>
    <dbReference type="NCBI Taxonomy" id="1004901"/>
    <lineage>
        <taxon>Bacteria</taxon>
        <taxon>Bacillati</taxon>
        <taxon>Actinomycetota</taxon>
        <taxon>Actinomycetes</taxon>
        <taxon>Mycobacteriales</taxon>
        <taxon>Gordoniaceae</taxon>
        <taxon>Gordonia</taxon>
    </lineage>
</organism>
<reference evidence="2 3" key="1">
    <citation type="submission" date="2018-03" db="EMBL/GenBank/DDBJ databases">
        <title>Characteristics and genome of n-alkane degrading marine bacteria Gordonia iterans isolated from crude oil contaminated in Tae-an, South Korea.</title>
        <authorList>
            <person name="Lee S.-S."/>
            <person name="Kim H."/>
        </authorList>
    </citation>
    <scope>NUCLEOTIDE SEQUENCE [LARGE SCALE GENOMIC DNA]</scope>
    <source>
        <strain evidence="2 3">Co17</strain>
    </source>
</reference>
<dbReference type="EMBL" id="CP027433">
    <property type="protein sequence ID" value="AVL99850.1"/>
    <property type="molecule type" value="Genomic_DNA"/>
</dbReference>
<keyword evidence="3" id="KW-1185">Reference proteome</keyword>
<keyword evidence="2" id="KW-0378">Hydrolase</keyword>
<name>A0A2S0KDY9_9ACTN</name>
<keyword evidence="2" id="KW-0540">Nuclease</keyword>
<proteinExistence type="predicted"/>